<name>A0AAD7F804_9AGAR</name>
<reference evidence="1" key="1">
    <citation type="submission" date="2023-03" db="EMBL/GenBank/DDBJ databases">
        <title>Massive genome expansion in bonnet fungi (Mycena s.s.) driven by repeated elements and novel gene families across ecological guilds.</title>
        <authorList>
            <consortium name="Lawrence Berkeley National Laboratory"/>
            <person name="Harder C.B."/>
            <person name="Miyauchi S."/>
            <person name="Viragh M."/>
            <person name="Kuo A."/>
            <person name="Thoen E."/>
            <person name="Andreopoulos B."/>
            <person name="Lu D."/>
            <person name="Skrede I."/>
            <person name="Drula E."/>
            <person name="Henrissat B."/>
            <person name="Morin E."/>
            <person name="Kohler A."/>
            <person name="Barry K."/>
            <person name="LaButti K."/>
            <person name="Morin E."/>
            <person name="Salamov A."/>
            <person name="Lipzen A."/>
            <person name="Mereny Z."/>
            <person name="Hegedus B."/>
            <person name="Baldrian P."/>
            <person name="Stursova M."/>
            <person name="Weitz H."/>
            <person name="Taylor A."/>
            <person name="Grigoriev I.V."/>
            <person name="Nagy L.G."/>
            <person name="Martin F."/>
            <person name="Kauserud H."/>
        </authorList>
    </citation>
    <scope>NUCLEOTIDE SEQUENCE</scope>
    <source>
        <strain evidence="1">9284</strain>
    </source>
</reference>
<dbReference type="AlphaFoldDB" id="A0AAD7F804"/>
<keyword evidence="2" id="KW-1185">Reference proteome</keyword>
<evidence type="ECO:0000313" key="2">
    <source>
        <dbReference type="Proteomes" id="UP001221142"/>
    </source>
</evidence>
<comment type="caution">
    <text evidence="1">The sequence shown here is derived from an EMBL/GenBank/DDBJ whole genome shotgun (WGS) entry which is preliminary data.</text>
</comment>
<sequence length="183" mass="20258">MNLNMLSFTWAFAGVLVIQEPLVLASTVIYILFALHLDLHTARPGIRGLLFGHEQTQTHIFMSVAGMCWDLSDETERDAEHPLTKVRAMTIISNLVLILTDSSWAVFTFMRHPICITELRDTGSTELIGTVLSGGTSSKEAHINFETAIAPLIRSPRYFQRSMPAIVLRKLQPKNGGGDALPP</sequence>
<accession>A0AAD7F804</accession>
<protein>
    <submittedName>
        <fullName evidence="1">Uncharacterized protein</fullName>
    </submittedName>
</protein>
<dbReference type="EMBL" id="JARKIF010000184">
    <property type="protein sequence ID" value="KAJ7602973.1"/>
    <property type="molecule type" value="Genomic_DNA"/>
</dbReference>
<evidence type="ECO:0000313" key="1">
    <source>
        <dbReference type="EMBL" id="KAJ7602973.1"/>
    </source>
</evidence>
<dbReference type="Proteomes" id="UP001221142">
    <property type="component" value="Unassembled WGS sequence"/>
</dbReference>
<proteinExistence type="predicted"/>
<organism evidence="1 2">
    <name type="scientific">Roridomyces roridus</name>
    <dbReference type="NCBI Taxonomy" id="1738132"/>
    <lineage>
        <taxon>Eukaryota</taxon>
        <taxon>Fungi</taxon>
        <taxon>Dikarya</taxon>
        <taxon>Basidiomycota</taxon>
        <taxon>Agaricomycotina</taxon>
        <taxon>Agaricomycetes</taxon>
        <taxon>Agaricomycetidae</taxon>
        <taxon>Agaricales</taxon>
        <taxon>Marasmiineae</taxon>
        <taxon>Mycenaceae</taxon>
        <taxon>Roridomyces</taxon>
    </lineage>
</organism>
<gene>
    <name evidence="1" type="ORF">FB45DRAFT_1096449</name>
</gene>